<dbReference type="InterPro" id="IPR013154">
    <property type="entry name" value="ADH-like_N"/>
</dbReference>
<dbReference type="PANTHER" id="PTHR43350:SF21">
    <property type="entry name" value="S-NITROSOMYCOTHIOL REDUCTASE MSCR"/>
    <property type="match status" value="1"/>
</dbReference>
<keyword evidence="9" id="KW-1185">Reference proteome</keyword>
<keyword evidence="4 6" id="KW-0862">Zinc</keyword>
<evidence type="ECO:0000313" key="9">
    <source>
        <dbReference type="Proteomes" id="UP001553715"/>
    </source>
</evidence>
<comment type="similarity">
    <text evidence="2 6">Belongs to the zinc-containing alcohol dehydrogenase family.</text>
</comment>
<evidence type="ECO:0000256" key="1">
    <source>
        <dbReference type="ARBA" id="ARBA00001947"/>
    </source>
</evidence>
<comment type="cofactor">
    <cofactor evidence="1 6">
        <name>Zn(2+)</name>
        <dbReference type="ChEBI" id="CHEBI:29105"/>
    </cofactor>
</comment>
<dbReference type="PROSITE" id="PS00059">
    <property type="entry name" value="ADH_ZINC"/>
    <property type="match status" value="1"/>
</dbReference>
<evidence type="ECO:0000256" key="4">
    <source>
        <dbReference type="ARBA" id="ARBA00022833"/>
    </source>
</evidence>
<accession>A0ABV3LH45</accession>
<dbReference type="Gene3D" id="3.90.180.10">
    <property type="entry name" value="Medium-chain alcohol dehydrogenases, catalytic domain"/>
    <property type="match status" value="1"/>
</dbReference>
<feature type="domain" description="Enoyl reductase (ER)" evidence="7">
    <location>
        <begin position="26"/>
        <end position="375"/>
    </location>
</feature>
<name>A0ABV3LH45_9MICO</name>
<dbReference type="Gene3D" id="3.40.50.720">
    <property type="entry name" value="NAD(P)-binding Rossmann-like Domain"/>
    <property type="match status" value="1"/>
</dbReference>
<dbReference type="SMART" id="SM00829">
    <property type="entry name" value="PKS_ER"/>
    <property type="match status" value="1"/>
</dbReference>
<dbReference type="Pfam" id="PF08240">
    <property type="entry name" value="ADH_N"/>
    <property type="match status" value="1"/>
</dbReference>
<dbReference type="SUPFAM" id="SSF51735">
    <property type="entry name" value="NAD(P)-binding Rossmann-fold domains"/>
    <property type="match status" value="1"/>
</dbReference>
<dbReference type="EMBL" id="JBFBMH010000010">
    <property type="protein sequence ID" value="MEW1975229.1"/>
    <property type="molecule type" value="Genomic_DNA"/>
</dbReference>
<dbReference type="InterPro" id="IPR011032">
    <property type="entry name" value="GroES-like_sf"/>
</dbReference>
<protein>
    <submittedName>
        <fullName evidence="8">Alcohol dehydrogenase catalytic domain-containing protein</fullName>
    </submittedName>
</protein>
<evidence type="ECO:0000256" key="3">
    <source>
        <dbReference type="ARBA" id="ARBA00022723"/>
    </source>
</evidence>
<dbReference type="InterPro" id="IPR002328">
    <property type="entry name" value="ADH_Zn_CS"/>
</dbReference>
<evidence type="ECO:0000313" key="8">
    <source>
        <dbReference type="EMBL" id="MEW1975229.1"/>
    </source>
</evidence>
<reference evidence="8 9" key="1">
    <citation type="submission" date="2024-06" db="EMBL/GenBank/DDBJ databases">
        <title>The Natural Products Discovery Center: Release of the First 8490 Sequenced Strains for Exploring Actinobacteria Biosynthetic Diversity.</title>
        <authorList>
            <person name="Kalkreuter E."/>
            <person name="Kautsar S.A."/>
            <person name="Yang D."/>
            <person name="Bader C.D."/>
            <person name="Teijaro C.N."/>
            <person name="Fluegel L."/>
            <person name="Davis C.M."/>
            <person name="Simpson J.R."/>
            <person name="Lauterbach L."/>
            <person name="Steele A.D."/>
            <person name="Gui C."/>
            <person name="Meng S."/>
            <person name="Li G."/>
            <person name="Viehrig K."/>
            <person name="Ye F."/>
            <person name="Su P."/>
            <person name="Kiefer A.F."/>
            <person name="Nichols A."/>
            <person name="Cepeda A.J."/>
            <person name="Yan W."/>
            <person name="Fan B."/>
            <person name="Jiang Y."/>
            <person name="Adhikari A."/>
            <person name="Zheng C.-J."/>
            <person name="Schuster L."/>
            <person name="Cowan T.M."/>
            <person name="Smanski M.J."/>
            <person name="Chevrette M.G."/>
            <person name="De Carvalho L.P.S."/>
            <person name="Shen B."/>
        </authorList>
    </citation>
    <scope>NUCLEOTIDE SEQUENCE [LARGE SCALE GENOMIC DNA]</scope>
    <source>
        <strain evidence="8 9">NPDC077434</strain>
    </source>
</reference>
<keyword evidence="3 6" id="KW-0479">Metal-binding</keyword>
<dbReference type="InterPro" id="IPR013149">
    <property type="entry name" value="ADH-like_C"/>
</dbReference>
<evidence type="ECO:0000256" key="2">
    <source>
        <dbReference type="ARBA" id="ARBA00008072"/>
    </source>
</evidence>
<evidence type="ECO:0000256" key="6">
    <source>
        <dbReference type="RuleBase" id="RU361277"/>
    </source>
</evidence>
<dbReference type="RefSeq" id="WP_366232871.1">
    <property type="nucleotide sequence ID" value="NZ_JBFBMH010000010.1"/>
</dbReference>
<dbReference type="InterPro" id="IPR020843">
    <property type="entry name" value="ER"/>
</dbReference>
<keyword evidence="5" id="KW-0560">Oxidoreductase</keyword>
<organism evidence="8 9">
    <name type="scientific">Microbacterium profundi</name>
    <dbReference type="NCBI Taxonomy" id="450380"/>
    <lineage>
        <taxon>Bacteria</taxon>
        <taxon>Bacillati</taxon>
        <taxon>Actinomycetota</taxon>
        <taxon>Actinomycetes</taxon>
        <taxon>Micrococcales</taxon>
        <taxon>Microbacteriaceae</taxon>
        <taxon>Microbacterium</taxon>
    </lineage>
</organism>
<sequence length="383" mass="39750">MNAVNPTGRRVRGAVLRRLDASVPFADSRPLTIEDVELAAPEGREVLVRIEAASVCHSDLSVVEGVRPRPTPMLLGHEAAGIVEELGPEVTDVQIGDRVVMTFLPRCGECTQCQTGGRLPCSLGSRSNESGELIGGGFRLGKLAGTGEQVHHHLGVSGFATRAVVDERSVVAIGHDVPADVAAVLGCAVLTGGGAVLNAANTSPGATVIVVGLGGVGMAAILVALALDHPVVGVDGVKTKRELAIELGADHAFDPASAVAEDIRAELVIDATGSPRGFETAVALTTPGGTTVTVGLPAPGAMSEISPLGLVAQARTIVGSYLGSAVPRRDIPKFIDLWRRGRLPVERLISSEVSLERINEAMDALASGSQMRQVIRFDEAHRR</sequence>
<dbReference type="SUPFAM" id="SSF50129">
    <property type="entry name" value="GroES-like"/>
    <property type="match status" value="2"/>
</dbReference>
<evidence type="ECO:0000256" key="5">
    <source>
        <dbReference type="ARBA" id="ARBA00023002"/>
    </source>
</evidence>
<comment type="caution">
    <text evidence="8">The sequence shown here is derived from an EMBL/GenBank/DDBJ whole genome shotgun (WGS) entry which is preliminary data.</text>
</comment>
<dbReference type="PANTHER" id="PTHR43350">
    <property type="entry name" value="NAD-DEPENDENT ALCOHOL DEHYDROGENASE"/>
    <property type="match status" value="1"/>
</dbReference>
<dbReference type="Proteomes" id="UP001553715">
    <property type="component" value="Unassembled WGS sequence"/>
</dbReference>
<gene>
    <name evidence="8" type="ORF">AB0301_09155</name>
</gene>
<dbReference type="InterPro" id="IPR036291">
    <property type="entry name" value="NAD(P)-bd_dom_sf"/>
</dbReference>
<proteinExistence type="inferred from homology"/>
<evidence type="ECO:0000259" key="7">
    <source>
        <dbReference type="SMART" id="SM00829"/>
    </source>
</evidence>
<dbReference type="Pfam" id="PF00107">
    <property type="entry name" value="ADH_zinc_N"/>
    <property type="match status" value="1"/>
</dbReference>